<gene>
    <name evidence="1" type="ORF">ACFSYC_02810</name>
</gene>
<accession>A0ABW5XNW2</accession>
<dbReference type="RefSeq" id="WP_377123298.1">
    <property type="nucleotide sequence ID" value="NZ_JBHUHN010000001.1"/>
</dbReference>
<dbReference type="Proteomes" id="UP001597601">
    <property type="component" value="Unassembled WGS sequence"/>
</dbReference>
<evidence type="ECO:0000313" key="2">
    <source>
        <dbReference type="Proteomes" id="UP001597601"/>
    </source>
</evidence>
<comment type="caution">
    <text evidence="1">The sequence shown here is derived from an EMBL/GenBank/DDBJ whole genome shotgun (WGS) entry which is preliminary data.</text>
</comment>
<protein>
    <submittedName>
        <fullName evidence="1">Uncharacterized protein</fullName>
    </submittedName>
</protein>
<name>A0ABW5XNW2_9SPHI</name>
<dbReference type="EMBL" id="JBHUON010000002">
    <property type="protein sequence ID" value="MFD2863608.1"/>
    <property type="molecule type" value="Genomic_DNA"/>
</dbReference>
<organism evidence="1 2">
    <name type="scientific">Mucilaginibacter antarcticus</name>
    <dbReference type="NCBI Taxonomy" id="1855725"/>
    <lineage>
        <taxon>Bacteria</taxon>
        <taxon>Pseudomonadati</taxon>
        <taxon>Bacteroidota</taxon>
        <taxon>Sphingobacteriia</taxon>
        <taxon>Sphingobacteriales</taxon>
        <taxon>Sphingobacteriaceae</taxon>
        <taxon>Mucilaginibacter</taxon>
    </lineage>
</organism>
<sequence>MQITKLAPTLTTEVFKTTRGAVYQNDAEKCWYVDFAGNSARFDYRNLLKLRKAIYKIDIEQRLLDSTQSPDVEIVFICASAHCYVLNLMEVIAMKELLQGTFVMLELNQIIYDRLHRLPA</sequence>
<keyword evidence="2" id="KW-1185">Reference proteome</keyword>
<proteinExistence type="predicted"/>
<evidence type="ECO:0000313" key="1">
    <source>
        <dbReference type="EMBL" id="MFD2863608.1"/>
    </source>
</evidence>
<reference evidence="2" key="1">
    <citation type="journal article" date="2019" name="Int. J. Syst. Evol. Microbiol.">
        <title>The Global Catalogue of Microorganisms (GCM) 10K type strain sequencing project: providing services to taxonomists for standard genome sequencing and annotation.</title>
        <authorList>
            <consortium name="The Broad Institute Genomics Platform"/>
            <consortium name="The Broad Institute Genome Sequencing Center for Infectious Disease"/>
            <person name="Wu L."/>
            <person name="Ma J."/>
        </authorList>
    </citation>
    <scope>NUCLEOTIDE SEQUENCE [LARGE SCALE GENOMIC DNA]</scope>
    <source>
        <strain evidence="2">KCTC 52232</strain>
    </source>
</reference>